<dbReference type="OrthoDB" id="77828at2759"/>
<evidence type="ECO:0000256" key="3">
    <source>
        <dbReference type="ARBA" id="ARBA00022895"/>
    </source>
</evidence>
<dbReference type="EMBL" id="ML996694">
    <property type="protein sequence ID" value="KAF2400866.1"/>
    <property type="molecule type" value="Genomic_DNA"/>
</dbReference>
<keyword evidence="7" id="KW-1185">Reference proteome</keyword>
<dbReference type="CDD" id="cd03524">
    <property type="entry name" value="RPA2_OBF_family"/>
    <property type="match status" value="1"/>
</dbReference>
<protein>
    <recommendedName>
        <fullName evidence="5">CST complex subunit Stn1 N-terminal domain-containing protein</fullName>
    </recommendedName>
</protein>
<evidence type="ECO:0000313" key="6">
    <source>
        <dbReference type="EMBL" id="KAF2400866.1"/>
    </source>
</evidence>
<accession>A0A6G1HYC3</accession>
<dbReference type="Gene3D" id="2.40.50.140">
    <property type="entry name" value="Nucleic acid-binding proteins"/>
    <property type="match status" value="1"/>
</dbReference>
<keyword evidence="3" id="KW-0779">Telomere</keyword>
<evidence type="ECO:0000256" key="2">
    <source>
        <dbReference type="ARBA" id="ARBA00022454"/>
    </source>
</evidence>
<proteinExistence type="predicted"/>
<dbReference type="AlphaFoldDB" id="A0A6G1HYC3"/>
<comment type="subcellular location">
    <subcellularLocation>
        <location evidence="1">Chromosome</location>
        <location evidence="1">Telomere</location>
    </subcellularLocation>
</comment>
<dbReference type="Pfam" id="PF10451">
    <property type="entry name" value="Stn1"/>
    <property type="match status" value="1"/>
</dbReference>
<sequence>MPNPTNAQYAMTGHPPKTPLYPAYTFRASPTYFAWVRLPATDIHTLRREPGFEGQNIYFYLNHPIRFICITAPVVAIEDLFSRFVLLTLDDGSGATVAVKIERKTKERPVGEWGGVAREALPETVVEGVRVKAGRGAFEVFVEGVRVDIGTVLKVKGVVETWRDQRQMLAKRIVLARGMTEVLEWEELARWRGIVGQPWVLSQERVRELDAEERRWIEEKRRKREEKRAMQEKHERKRRKLERNV</sequence>
<feature type="domain" description="CST complex subunit Stn1 N-terminal" evidence="5">
    <location>
        <begin position="55"/>
        <end position="103"/>
    </location>
</feature>
<evidence type="ECO:0000256" key="4">
    <source>
        <dbReference type="SAM" id="MobiDB-lite"/>
    </source>
</evidence>
<dbReference type="GO" id="GO:0000781">
    <property type="term" value="C:chromosome, telomeric region"/>
    <property type="evidence" value="ECO:0007669"/>
    <property type="project" value="UniProtKB-SubCell"/>
</dbReference>
<keyword evidence="2" id="KW-0158">Chromosome</keyword>
<dbReference type="InterPro" id="IPR012340">
    <property type="entry name" value="NA-bd_OB-fold"/>
</dbReference>
<feature type="compositionally biased region" description="Basic and acidic residues" evidence="4">
    <location>
        <begin position="221"/>
        <end position="234"/>
    </location>
</feature>
<reference evidence="6" key="1">
    <citation type="journal article" date="2020" name="Stud. Mycol.">
        <title>101 Dothideomycetes genomes: a test case for predicting lifestyles and emergence of pathogens.</title>
        <authorList>
            <person name="Haridas S."/>
            <person name="Albert R."/>
            <person name="Binder M."/>
            <person name="Bloem J."/>
            <person name="Labutti K."/>
            <person name="Salamov A."/>
            <person name="Andreopoulos B."/>
            <person name="Baker S."/>
            <person name="Barry K."/>
            <person name="Bills G."/>
            <person name="Bluhm B."/>
            <person name="Cannon C."/>
            <person name="Castanera R."/>
            <person name="Culley D."/>
            <person name="Daum C."/>
            <person name="Ezra D."/>
            <person name="Gonzalez J."/>
            <person name="Henrissat B."/>
            <person name="Kuo A."/>
            <person name="Liang C."/>
            <person name="Lipzen A."/>
            <person name="Lutzoni F."/>
            <person name="Magnuson J."/>
            <person name="Mondo S."/>
            <person name="Nolan M."/>
            <person name="Ohm R."/>
            <person name="Pangilinan J."/>
            <person name="Park H.-J."/>
            <person name="Ramirez L."/>
            <person name="Alfaro M."/>
            <person name="Sun H."/>
            <person name="Tritt A."/>
            <person name="Yoshinaga Y."/>
            <person name="Zwiers L.-H."/>
            <person name="Turgeon B."/>
            <person name="Goodwin S."/>
            <person name="Spatafora J."/>
            <person name="Crous P."/>
            <person name="Grigoriev I."/>
        </authorList>
    </citation>
    <scope>NUCLEOTIDE SEQUENCE</scope>
    <source>
        <strain evidence="6">CBS 262.69</strain>
    </source>
</reference>
<gene>
    <name evidence="6" type="ORF">EJ06DRAFT_509826</name>
</gene>
<feature type="compositionally biased region" description="Basic residues" evidence="4">
    <location>
        <begin position="235"/>
        <end position="245"/>
    </location>
</feature>
<evidence type="ECO:0000256" key="1">
    <source>
        <dbReference type="ARBA" id="ARBA00004574"/>
    </source>
</evidence>
<evidence type="ECO:0000259" key="5">
    <source>
        <dbReference type="Pfam" id="PF10451"/>
    </source>
</evidence>
<dbReference type="InterPro" id="IPR018856">
    <property type="entry name" value="Stn1_N"/>
</dbReference>
<name>A0A6G1HYC3_9PEZI</name>
<feature type="region of interest" description="Disordered" evidence="4">
    <location>
        <begin position="221"/>
        <end position="245"/>
    </location>
</feature>
<dbReference type="Proteomes" id="UP000799640">
    <property type="component" value="Unassembled WGS sequence"/>
</dbReference>
<organism evidence="6 7">
    <name type="scientific">Trichodelitschia bisporula</name>
    <dbReference type="NCBI Taxonomy" id="703511"/>
    <lineage>
        <taxon>Eukaryota</taxon>
        <taxon>Fungi</taxon>
        <taxon>Dikarya</taxon>
        <taxon>Ascomycota</taxon>
        <taxon>Pezizomycotina</taxon>
        <taxon>Dothideomycetes</taxon>
        <taxon>Dothideomycetes incertae sedis</taxon>
        <taxon>Phaeotrichales</taxon>
        <taxon>Phaeotrichaceae</taxon>
        <taxon>Trichodelitschia</taxon>
    </lineage>
</organism>
<dbReference type="SUPFAM" id="SSF50249">
    <property type="entry name" value="Nucleic acid-binding proteins"/>
    <property type="match status" value="1"/>
</dbReference>
<evidence type="ECO:0000313" key="7">
    <source>
        <dbReference type="Proteomes" id="UP000799640"/>
    </source>
</evidence>